<dbReference type="Proteomes" id="UP000279029">
    <property type="component" value="Chromosome"/>
</dbReference>
<keyword evidence="2 4" id="KW-0808">Transferase</keyword>
<dbReference type="PANTHER" id="PTHR21599">
    <property type="entry name" value="GLYCERATE KINASE"/>
    <property type="match status" value="1"/>
</dbReference>
<evidence type="ECO:0000256" key="4">
    <source>
        <dbReference type="PIRNR" id="PIRNR006078"/>
    </source>
</evidence>
<accession>A0A3P7SAM5</accession>
<dbReference type="InterPro" id="IPR004381">
    <property type="entry name" value="Glycerate_kinase"/>
</dbReference>
<dbReference type="SUPFAM" id="SSF110738">
    <property type="entry name" value="Glycerate kinase I"/>
    <property type="match status" value="1"/>
</dbReference>
<evidence type="ECO:0000256" key="2">
    <source>
        <dbReference type="ARBA" id="ARBA00022679"/>
    </source>
</evidence>
<dbReference type="EC" id="2.7.1.31" evidence="5"/>
<dbReference type="RefSeq" id="WP_125137974.1">
    <property type="nucleotide sequence ID" value="NZ_LR130778.1"/>
</dbReference>
<evidence type="ECO:0000313" key="5">
    <source>
        <dbReference type="EMBL" id="VDN48909.1"/>
    </source>
</evidence>
<name>A0A3P7SAM5_9FIRM</name>
<sequence>MKIILAPDSFKGTFSSKEVINYLDQGFRKFIENVEIIHVPIADGGEGTVEAILTATEGKKVDCIVSGPLGQKVKAYYGLLGDTAVIEMATASGITLIADEEKNPLKTSTYGTGEMMLHALDNGAKKLVIGIGGSATNDGGLGMAKALGVKFYNKDHAEVGHGGIELGNISTIDITGMDKRFKNIEVDVICDVTNPLLGPNGATYTYGPQKGATTTMMVLLENGMVNYHNLIQETFGIHLDSIPGTGAAGGLGGGLVAFVGAVLKPGIETILDVVAFDEKLENVDLVITGEGKLDGQSIYGKVPVGVAARCGNIPVLAFVGSIGDGAEKVYDHNISGVFSTVSDVTSFEEILRNKEKIMEQGVERFVRLIKTGMRLKKR</sequence>
<dbReference type="InterPro" id="IPR036129">
    <property type="entry name" value="Glycerate_kinase_sf"/>
</dbReference>
<dbReference type="KEGG" id="cbar:PATL70BA_2997"/>
<evidence type="ECO:0000256" key="1">
    <source>
        <dbReference type="ARBA" id="ARBA00006284"/>
    </source>
</evidence>
<evidence type="ECO:0000256" key="3">
    <source>
        <dbReference type="ARBA" id="ARBA00022777"/>
    </source>
</evidence>
<dbReference type="EMBL" id="LR130778">
    <property type="protein sequence ID" value="VDN48909.1"/>
    <property type="molecule type" value="Genomic_DNA"/>
</dbReference>
<dbReference type="Gene3D" id="3.40.50.10350">
    <property type="entry name" value="Glycerate kinase, domain 1"/>
    <property type="match status" value="1"/>
</dbReference>
<dbReference type="InterPro" id="IPR018197">
    <property type="entry name" value="Glycerate_kinase_RE-like"/>
</dbReference>
<dbReference type="OrthoDB" id="9774290at2"/>
<keyword evidence="3 4" id="KW-0418">Kinase</keyword>
<dbReference type="Pfam" id="PF02595">
    <property type="entry name" value="Gly_kinase"/>
    <property type="match status" value="1"/>
</dbReference>
<proteinExistence type="inferred from homology"/>
<organism evidence="5 6">
    <name type="scientific">Petrocella atlantisensis</name>
    <dbReference type="NCBI Taxonomy" id="2173034"/>
    <lineage>
        <taxon>Bacteria</taxon>
        <taxon>Bacillati</taxon>
        <taxon>Bacillota</taxon>
        <taxon>Clostridia</taxon>
        <taxon>Lachnospirales</taxon>
        <taxon>Vallitaleaceae</taxon>
        <taxon>Petrocella</taxon>
    </lineage>
</organism>
<keyword evidence="6" id="KW-1185">Reference proteome</keyword>
<protein>
    <submittedName>
        <fullName evidence="5">Glycerate kinase</fullName>
        <ecNumber evidence="5">2.7.1.31</ecNumber>
    </submittedName>
</protein>
<dbReference type="NCBIfam" id="TIGR00045">
    <property type="entry name" value="glycerate kinase"/>
    <property type="match status" value="1"/>
</dbReference>
<dbReference type="GO" id="GO:0008887">
    <property type="term" value="F:glycerate kinase activity"/>
    <property type="evidence" value="ECO:0007669"/>
    <property type="project" value="UniProtKB-UniRule"/>
</dbReference>
<dbReference type="InterPro" id="IPR018193">
    <property type="entry name" value="Glyc_kinase_flavodox-like_fold"/>
</dbReference>
<dbReference type="PIRSF" id="PIRSF006078">
    <property type="entry name" value="GlxK"/>
    <property type="match status" value="1"/>
</dbReference>
<reference evidence="5 6" key="1">
    <citation type="submission" date="2018-09" db="EMBL/GenBank/DDBJ databases">
        <authorList>
            <person name="Postec A."/>
        </authorList>
    </citation>
    <scope>NUCLEOTIDE SEQUENCE [LARGE SCALE GENOMIC DNA]</scope>
    <source>
        <strain evidence="5">70B-A</strain>
    </source>
</reference>
<dbReference type="AlphaFoldDB" id="A0A3P7SAM5"/>
<gene>
    <name evidence="5" type="primary">glxK</name>
    <name evidence="5" type="ORF">PATL70BA_2997</name>
</gene>
<dbReference type="PANTHER" id="PTHR21599:SF0">
    <property type="entry name" value="GLYCERATE KINASE"/>
    <property type="match status" value="1"/>
</dbReference>
<dbReference type="Gene3D" id="3.90.1510.10">
    <property type="entry name" value="Glycerate kinase, domain 2"/>
    <property type="match status" value="1"/>
</dbReference>
<comment type="similarity">
    <text evidence="1 4">Belongs to the glycerate kinase type-1 family.</text>
</comment>
<dbReference type="GO" id="GO:0031388">
    <property type="term" value="P:organic acid phosphorylation"/>
    <property type="evidence" value="ECO:0007669"/>
    <property type="project" value="UniProtKB-UniRule"/>
</dbReference>
<evidence type="ECO:0000313" key="6">
    <source>
        <dbReference type="Proteomes" id="UP000279029"/>
    </source>
</evidence>